<gene>
    <name evidence="2" type="ORF">DPMN_128044</name>
</gene>
<proteinExistence type="predicted"/>
<keyword evidence="3" id="KW-1185">Reference proteome</keyword>
<dbReference type="EMBL" id="JAIWYP010000005">
    <property type="protein sequence ID" value="KAH3826148.1"/>
    <property type="molecule type" value="Genomic_DNA"/>
</dbReference>
<sequence length="685" mass="77729">MATGPSSPKIDISELFVENKEEKLHVNELVDIVKQTKLHMNDNDEPNSNKVLGKKTSKKTDKSNSSKITGRSAEHVSEDGAESSDDTQLEPELTESAENSKSEGSNKNKSVEHTGSELYKLWSLKISKLNSSQPLFYQLTKLMESQQFDLYSTQTLMMLVLRKLLDLIPASEIVSDSSFVMVADYVDVIETSKVLDQLLYVLLQIVVESDLDESQFGSLILNEVMFRLRAAPVRSMLYIIQILQERQITDLRRKLYSIALDGYTTKIEQLLTPSELIEHLQMEHSNPSIHQKLEAMALKMADKMSPEELCKLLHWHTVKSHKKNSFLISKLKENLASKPFKLSLAQLKNLFYTCATLKINNKELLTKMTIAFEKQITEERTSGDMSGIILRVLKSCSFLGWRHEAFSRVVSSNIQGNLFSKELGVSDMTSLVLMLGNLNMTEFGPMAAEMLEDLGAVWEHSPSTWLELVRALAMLNQATPEMLAKVLQPVFYERLMKNLAEAPDHKKDSVRFNLLEMLGYLHLQLGETDIDGPVELMQWHAELQDRMKKAPTYGMTLAVNEVLTVLAPNDTHSNRNVVTRYGHIVDFEIFVGDDGKAKKLEEAAGATRIWIKVQDFSCFLKGGETLVPSRATEICMQHLLAKNPNTVFVPHAEWVRHIAKRIDQLMYLERKIRECAQVKEIPKMP</sequence>
<accession>A0A9D4H038</accession>
<reference evidence="2" key="2">
    <citation type="submission" date="2020-11" db="EMBL/GenBank/DDBJ databases">
        <authorList>
            <person name="McCartney M.A."/>
            <person name="Auch B."/>
            <person name="Kono T."/>
            <person name="Mallez S."/>
            <person name="Becker A."/>
            <person name="Gohl D.M."/>
            <person name="Silverstein K.A.T."/>
            <person name="Koren S."/>
            <person name="Bechman K.B."/>
            <person name="Herman A."/>
            <person name="Abrahante J.E."/>
            <person name="Garbe J."/>
        </authorList>
    </citation>
    <scope>NUCLEOTIDE SEQUENCE</scope>
    <source>
        <strain evidence="2">Duluth1</strain>
        <tissue evidence="2">Whole animal</tissue>
    </source>
</reference>
<evidence type="ECO:0000313" key="2">
    <source>
        <dbReference type="EMBL" id="KAH3826148.1"/>
    </source>
</evidence>
<dbReference type="Proteomes" id="UP000828390">
    <property type="component" value="Unassembled WGS sequence"/>
</dbReference>
<name>A0A9D4H038_DREPO</name>
<feature type="region of interest" description="Disordered" evidence="1">
    <location>
        <begin position="36"/>
        <end position="111"/>
    </location>
</feature>
<evidence type="ECO:0008006" key="4">
    <source>
        <dbReference type="Google" id="ProtNLM"/>
    </source>
</evidence>
<evidence type="ECO:0000313" key="3">
    <source>
        <dbReference type="Proteomes" id="UP000828390"/>
    </source>
</evidence>
<comment type="caution">
    <text evidence="2">The sequence shown here is derived from an EMBL/GenBank/DDBJ whole genome shotgun (WGS) entry which is preliminary data.</text>
</comment>
<feature type="compositionally biased region" description="Basic and acidic residues" evidence="1">
    <location>
        <begin position="98"/>
        <end position="111"/>
    </location>
</feature>
<reference evidence="2" key="1">
    <citation type="journal article" date="2019" name="bioRxiv">
        <title>The Genome of the Zebra Mussel, Dreissena polymorpha: A Resource for Invasive Species Research.</title>
        <authorList>
            <person name="McCartney M.A."/>
            <person name="Auch B."/>
            <person name="Kono T."/>
            <person name="Mallez S."/>
            <person name="Zhang Y."/>
            <person name="Obille A."/>
            <person name="Becker A."/>
            <person name="Abrahante J.E."/>
            <person name="Garbe J."/>
            <person name="Badalamenti J.P."/>
            <person name="Herman A."/>
            <person name="Mangelson H."/>
            <person name="Liachko I."/>
            <person name="Sullivan S."/>
            <person name="Sone E.D."/>
            <person name="Koren S."/>
            <person name="Silverstein K.A.T."/>
            <person name="Beckman K.B."/>
            <person name="Gohl D.M."/>
        </authorList>
    </citation>
    <scope>NUCLEOTIDE SEQUENCE</scope>
    <source>
        <strain evidence="2">Duluth1</strain>
        <tissue evidence="2">Whole animal</tissue>
    </source>
</reference>
<dbReference type="AlphaFoldDB" id="A0A9D4H038"/>
<organism evidence="2 3">
    <name type="scientific">Dreissena polymorpha</name>
    <name type="common">Zebra mussel</name>
    <name type="synonym">Mytilus polymorpha</name>
    <dbReference type="NCBI Taxonomy" id="45954"/>
    <lineage>
        <taxon>Eukaryota</taxon>
        <taxon>Metazoa</taxon>
        <taxon>Spiralia</taxon>
        <taxon>Lophotrochozoa</taxon>
        <taxon>Mollusca</taxon>
        <taxon>Bivalvia</taxon>
        <taxon>Autobranchia</taxon>
        <taxon>Heteroconchia</taxon>
        <taxon>Euheterodonta</taxon>
        <taxon>Imparidentia</taxon>
        <taxon>Neoheterodontei</taxon>
        <taxon>Myida</taxon>
        <taxon>Dreissenoidea</taxon>
        <taxon>Dreissenidae</taxon>
        <taxon>Dreissena</taxon>
    </lineage>
</organism>
<protein>
    <recommendedName>
        <fullName evidence="4">RAP domain-containing protein</fullName>
    </recommendedName>
</protein>
<evidence type="ECO:0000256" key="1">
    <source>
        <dbReference type="SAM" id="MobiDB-lite"/>
    </source>
</evidence>
<feature type="compositionally biased region" description="Acidic residues" evidence="1">
    <location>
        <begin position="79"/>
        <end position="95"/>
    </location>
</feature>